<evidence type="ECO:0000256" key="1">
    <source>
        <dbReference type="ARBA" id="ARBA00022884"/>
    </source>
</evidence>
<feature type="compositionally biased region" description="Low complexity" evidence="3">
    <location>
        <begin position="455"/>
        <end position="480"/>
    </location>
</feature>
<feature type="compositionally biased region" description="Basic residues" evidence="3">
    <location>
        <begin position="599"/>
        <end position="608"/>
    </location>
</feature>
<evidence type="ECO:0008006" key="7">
    <source>
        <dbReference type="Google" id="ProtNLM"/>
    </source>
</evidence>
<dbReference type="Pfam" id="PF02136">
    <property type="entry name" value="NTF2"/>
    <property type="match status" value="1"/>
</dbReference>
<feature type="compositionally biased region" description="Basic and acidic residues" evidence="3">
    <location>
        <begin position="574"/>
        <end position="583"/>
    </location>
</feature>
<dbReference type="GO" id="GO:1990904">
    <property type="term" value="C:ribonucleoprotein complex"/>
    <property type="evidence" value="ECO:0007669"/>
    <property type="project" value="TreeGrafter"/>
</dbReference>
<feature type="compositionally biased region" description="Basic and acidic residues" evidence="3">
    <location>
        <begin position="285"/>
        <end position="315"/>
    </location>
</feature>
<dbReference type="CDD" id="cd00780">
    <property type="entry name" value="NTF2"/>
    <property type="match status" value="1"/>
</dbReference>
<dbReference type="GO" id="GO:0003729">
    <property type="term" value="F:mRNA binding"/>
    <property type="evidence" value="ECO:0007669"/>
    <property type="project" value="TreeGrafter"/>
</dbReference>
<feature type="compositionally biased region" description="Basic residues" evidence="3">
    <location>
        <begin position="361"/>
        <end position="374"/>
    </location>
</feature>
<keyword evidence="1 2" id="KW-0694">RNA-binding</keyword>
<feature type="compositionally biased region" description="Polar residues" evidence="3">
    <location>
        <begin position="230"/>
        <end position="243"/>
    </location>
</feature>
<dbReference type="PANTHER" id="PTHR10693:SF20">
    <property type="entry name" value="AT27578P"/>
    <property type="match status" value="1"/>
</dbReference>
<dbReference type="InterPro" id="IPR035979">
    <property type="entry name" value="RBD_domain_sf"/>
</dbReference>
<name>A0A7S3QDL8_9STRA</name>
<accession>A0A7S3QDL8</accession>
<proteinExistence type="predicted"/>
<evidence type="ECO:0000256" key="3">
    <source>
        <dbReference type="SAM" id="MobiDB-lite"/>
    </source>
</evidence>
<dbReference type="GO" id="GO:0005829">
    <property type="term" value="C:cytosol"/>
    <property type="evidence" value="ECO:0007669"/>
    <property type="project" value="TreeGrafter"/>
</dbReference>
<dbReference type="EMBL" id="HBIO01024385">
    <property type="protein sequence ID" value="CAE0473877.1"/>
    <property type="molecule type" value="Transcribed_RNA"/>
</dbReference>
<dbReference type="Pfam" id="PF00076">
    <property type="entry name" value="RRM_1"/>
    <property type="match status" value="1"/>
</dbReference>
<feature type="compositionally biased region" description="Acidic residues" evidence="3">
    <location>
        <begin position="438"/>
        <end position="454"/>
    </location>
</feature>
<feature type="compositionally biased region" description="Basic and acidic residues" evidence="3">
    <location>
        <begin position="257"/>
        <end position="266"/>
    </location>
</feature>
<feature type="compositionally biased region" description="Low complexity" evidence="3">
    <location>
        <begin position="15"/>
        <end position="32"/>
    </location>
</feature>
<gene>
    <name evidence="6" type="ORF">CDEB00056_LOCUS18730</name>
</gene>
<dbReference type="PROSITE" id="PS50177">
    <property type="entry name" value="NTF2_DOMAIN"/>
    <property type="match status" value="1"/>
</dbReference>
<protein>
    <recommendedName>
        <fullName evidence="7">NTF2 domain-containing protein</fullName>
    </recommendedName>
</protein>
<organism evidence="6">
    <name type="scientific">Chaetoceros debilis</name>
    <dbReference type="NCBI Taxonomy" id="122233"/>
    <lineage>
        <taxon>Eukaryota</taxon>
        <taxon>Sar</taxon>
        <taxon>Stramenopiles</taxon>
        <taxon>Ochrophyta</taxon>
        <taxon>Bacillariophyta</taxon>
        <taxon>Coscinodiscophyceae</taxon>
        <taxon>Chaetocerotophycidae</taxon>
        <taxon>Chaetocerotales</taxon>
        <taxon>Chaetocerotaceae</taxon>
        <taxon>Chaetoceros</taxon>
    </lineage>
</organism>
<dbReference type="SMART" id="SM00360">
    <property type="entry name" value="RRM"/>
    <property type="match status" value="1"/>
</dbReference>
<evidence type="ECO:0000256" key="2">
    <source>
        <dbReference type="PROSITE-ProRule" id="PRU00176"/>
    </source>
</evidence>
<dbReference type="InterPro" id="IPR039539">
    <property type="entry name" value="Ras_GTPase_bind_prot"/>
</dbReference>
<dbReference type="InterPro" id="IPR002075">
    <property type="entry name" value="NTF2_dom"/>
</dbReference>
<dbReference type="InterPro" id="IPR000504">
    <property type="entry name" value="RRM_dom"/>
</dbReference>
<dbReference type="SUPFAM" id="SSF54427">
    <property type="entry name" value="NTF2-like"/>
    <property type="match status" value="1"/>
</dbReference>
<dbReference type="InterPro" id="IPR032710">
    <property type="entry name" value="NTF2-like_dom_sf"/>
</dbReference>
<reference evidence="6" key="1">
    <citation type="submission" date="2021-01" db="EMBL/GenBank/DDBJ databases">
        <authorList>
            <person name="Corre E."/>
            <person name="Pelletier E."/>
            <person name="Niang G."/>
            <person name="Scheremetjew M."/>
            <person name="Finn R."/>
            <person name="Kale V."/>
            <person name="Holt S."/>
            <person name="Cochrane G."/>
            <person name="Meng A."/>
            <person name="Brown T."/>
            <person name="Cohen L."/>
        </authorList>
    </citation>
    <scope>NUCLEOTIDE SEQUENCE</scope>
    <source>
        <strain evidence="6">MM31A-1</strain>
    </source>
</reference>
<dbReference type="CDD" id="cd00590">
    <property type="entry name" value="RRM_SF"/>
    <property type="match status" value="1"/>
</dbReference>
<dbReference type="InterPro" id="IPR018222">
    <property type="entry name" value="Nuclear_transport_factor_2_euk"/>
</dbReference>
<feature type="domain" description="RRM" evidence="4">
    <location>
        <begin position="492"/>
        <end position="578"/>
    </location>
</feature>
<dbReference type="PROSITE" id="PS50102">
    <property type="entry name" value="RRM"/>
    <property type="match status" value="1"/>
</dbReference>
<dbReference type="PANTHER" id="PTHR10693">
    <property type="entry name" value="RAS GTPASE-ACTIVATING PROTEIN-BINDING PROTEIN"/>
    <property type="match status" value="1"/>
</dbReference>
<dbReference type="Gene3D" id="3.30.70.330">
    <property type="match status" value="1"/>
</dbReference>
<dbReference type="SUPFAM" id="SSF54928">
    <property type="entry name" value="RNA-binding domain, RBD"/>
    <property type="match status" value="1"/>
</dbReference>
<sequence>MTDTSVKSTLPVPPAAAAAPQTAPAPQAQQAAKSTSPVPQAAGIGPSPLLIGKSFIKQYYQVLSSNPEHITKFYKPNSMISHSFQPSVPAEPKSLSSDQFFQWAQAQSEDESNDGLCFDFGKGAIDAQETIQGGILLVVTGRMKLAESASIFKTFVHTFFLNNGAPAGKKRQFYVHNDILRFISCAEENQNGAGEGDVTTTASTSISVPAATVPSVPATVPAAESDKKATTISPEATSANVDTVTEKEENVPASEPVVEHQQKEKLASVPQDKPSNGETPSAAEVDTKSKEEPAVAKETSKPEVPSKKKEKKDVKNATAVTSKGSNVGKSSDKSSKATQDKKKDASTAPASGPSSKDEKKSKKNKSRGRSRKSRSSSPTDKDDKKNSKSKPKTPGSWASLVAGGAAPTAKPSAAAVAAADAAQQITSAKESKAQESSVSEEADVAPTGDGDDATAADTSSSSANANASNTKANPPAQAQAPKEKPPQRTPEATVLIKNIPDRTKEPEIRAMFQPYATKMNQKILGITLLANRGFCFVDFDSKNVVEEVVKDVAACKKDGKPNKFMINGKKLDVARKVPMDNKGGRGRGFRSASPGNGNFKHRGGRRPSPRGGNRSGAGKK</sequence>
<dbReference type="InterPro" id="IPR012677">
    <property type="entry name" value="Nucleotide-bd_a/b_plait_sf"/>
</dbReference>
<feature type="region of interest" description="Disordered" evidence="3">
    <location>
        <begin position="216"/>
        <end position="502"/>
    </location>
</feature>
<feature type="region of interest" description="Disordered" evidence="3">
    <location>
        <begin position="574"/>
        <end position="620"/>
    </location>
</feature>
<dbReference type="AlphaFoldDB" id="A0A7S3QDL8"/>
<dbReference type="Gene3D" id="3.10.450.50">
    <property type="match status" value="1"/>
</dbReference>
<feature type="compositionally biased region" description="Polar residues" evidence="3">
    <location>
        <begin position="318"/>
        <end position="329"/>
    </location>
</feature>
<feature type="domain" description="NTF2" evidence="5">
    <location>
        <begin position="51"/>
        <end position="182"/>
    </location>
</feature>
<feature type="compositionally biased region" description="Low complexity" evidence="3">
    <location>
        <begin position="392"/>
        <end position="428"/>
    </location>
</feature>
<feature type="region of interest" description="Disordered" evidence="3">
    <location>
        <begin position="1"/>
        <end position="40"/>
    </location>
</feature>
<evidence type="ECO:0000313" key="6">
    <source>
        <dbReference type="EMBL" id="CAE0473877.1"/>
    </source>
</evidence>
<evidence type="ECO:0000259" key="4">
    <source>
        <dbReference type="PROSITE" id="PS50102"/>
    </source>
</evidence>
<evidence type="ECO:0000259" key="5">
    <source>
        <dbReference type="PROSITE" id="PS50177"/>
    </source>
</evidence>
<feature type="compositionally biased region" description="Basic and acidic residues" evidence="3">
    <location>
        <begin position="330"/>
        <end position="345"/>
    </location>
</feature>